<keyword evidence="1" id="KW-0472">Membrane</keyword>
<evidence type="ECO:0008006" key="4">
    <source>
        <dbReference type="Google" id="ProtNLM"/>
    </source>
</evidence>
<feature type="transmembrane region" description="Helical" evidence="1">
    <location>
        <begin position="110"/>
        <end position="134"/>
    </location>
</feature>
<dbReference type="EMBL" id="JBHRVA010000002">
    <property type="protein sequence ID" value="MFC3302222.1"/>
    <property type="molecule type" value="Genomic_DNA"/>
</dbReference>
<accession>A0ABV7MBR1</accession>
<dbReference type="RefSeq" id="WP_189570288.1">
    <property type="nucleotide sequence ID" value="NZ_BMXU01000001.1"/>
</dbReference>
<organism evidence="2 3">
    <name type="scientific">Parvularcula lutaonensis</name>
    <dbReference type="NCBI Taxonomy" id="491923"/>
    <lineage>
        <taxon>Bacteria</taxon>
        <taxon>Pseudomonadati</taxon>
        <taxon>Pseudomonadota</taxon>
        <taxon>Alphaproteobacteria</taxon>
        <taxon>Parvularculales</taxon>
        <taxon>Parvularculaceae</taxon>
        <taxon>Parvularcula</taxon>
    </lineage>
</organism>
<gene>
    <name evidence="2" type="ORF">ACFONP_05695</name>
</gene>
<comment type="caution">
    <text evidence="2">The sequence shown here is derived from an EMBL/GenBank/DDBJ whole genome shotgun (WGS) entry which is preliminary data.</text>
</comment>
<feature type="transmembrane region" description="Helical" evidence="1">
    <location>
        <begin position="59"/>
        <end position="77"/>
    </location>
</feature>
<keyword evidence="3" id="KW-1185">Reference proteome</keyword>
<keyword evidence="1" id="KW-1133">Transmembrane helix</keyword>
<proteinExistence type="predicted"/>
<name>A0ABV7MBR1_9PROT</name>
<evidence type="ECO:0000256" key="1">
    <source>
        <dbReference type="SAM" id="Phobius"/>
    </source>
</evidence>
<reference evidence="3" key="1">
    <citation type="journal article" date="2019" name="Int. J. Syst. Evol. Microbiol.">
        <title>The Global Catalogue of Microorganisms (GCM) 10K type strain sequencing project: providing services to taxonomists for standard genome sequencing and annotation.</title>
        <authorList>
            <consortium name="The Broad Institute Genomics Platform"/>
            <consortium name="The Broad Institute Genome Sequencing Center for Infectious Disease"/>
            <person name="Wu L."/>
            <person name="Ma J."/>
        </authorList>
    </citation>
    <scope>NUCLEOTIDE SEQUENCE [LARGE SCALE GENOMIC DNA]</scope>
    <source>
        <strain evidence="3">KCTC 22245</strain>
    </source>
</reference>
<feature type="transmembrane region" description="Helical" evidence="1">
    <location>
        <begin position="25"/>
        <end position="47"/>
    </location>
</feature>
<evidence type="ECO:0000313" key="2">
    <source>
        <dbReference type="EMBL" id="MFC3302222.1"/>
    </source>
</evidence>
<evidence type="ECO:0000313" key="3">
    <source>
        <dbReference type="Proteomes" id="UP001595607"/>
    </source>
</evidence>
<keyword evidence="1" id="KW-0812">Transmembrane</keyword>
<protein>
    <recommendedName>
        <fullName evidence="4">DUF2784 domain-containing protein</fullName>
    </recommendedName>
</protein>
<sequence length="154" mass="17004">MTGAEALPTIWPFMTPPEMPAENAWAIHLLLSLHTALTALVFASGPVMAWRAWKDRADWIYWGIASLPLGVEAQRLVAGNRCVVQDLAQALWQVPPDVWAPDLYGVHASWMTYVVDACIASYAAGLIVSVALFLKRRRGWFGGHAARPNLTLPR</sequence>
<dbReference type="Proteomes" id="UP001595607">
    <property type="component" value="Unassembled WGS sequence"/>
</dbReference>